<dbReference type="PRINTS" id="PR00756">
    <property type="entry name" value="ALADIPTASE"/>
</dbReference>
<dbReference type="CDD" id="cd09600">
    <property type="entry name" value="M1_APN"/>
    <property type="match status" value="1"/>
</dbReference>
<dbReference type="Pfam" id="PF17432">
    <property type="entry name" value="DUF3458_C"/>
    <property type="match status" value="1"/>
</dbReference>
<dbReference type="InterPro" id="IPR024601">
    <property type="entry name" value="Peptidase_M1_pepN_C"/>
</dbReference>
<comment type="similarity">
    <text evidence="3">Belongs to the peptidase M1 family.</text>
</comment>
<evidence type="ECO:0000256" key="3">
    <source>
        <dbReference type="ARBA" id="ARBA00010136"/>
    </source>
</evidence>
<dbReference type="RefSeq" id="WP_033093869.1">
    <property type="nucleotide sequence ID" value="NZ_JQED01000024.1"/>
</dbReference>
<dbReference type="NCBIfam" id="TIGR02414">
    <property type="entry name" value="pepN_proteo"/>
    <property type="match status" value="1"/>
</dbReference>
<dbReference type="Pfam" id="PF01433">
    <property type="entry name" value="Peptidase_M1"/>
    <property type="match status" value="1"/>
</dbReference>
<dbReference type="Gene3D" id="2.60.40.1840">
    <property type="match status" value="1"/>
</dbReference>
<dbReference type="PANTHER" id="PTHR46322">
    <property type="entry name" value="PUROMYCIN-SENSITIVE AMINOPEPTIDASE"/>
    <property type="match status" value="1"/>
</dbReference>
<dbReference type="AlphaFoldDB" id="A0A099KQR0"/>
<dbReference type="FunFam" id="1.10.390.10:FF:000002">
    <property type="entry name" value="Aminopeptidase N"/>
    <property type="match status" value="1"/>
</dbReference>
<dbReference type="GO" id="GO:0008237">
    <property type="term" value="F:metallopeptidase activity"/>
    <property type="evidence" value="ECO:0007669"/>
    <property type="project" value="UniProtKB-UniRule"/>
</dbReference>
<dbReference type="SUPFAM" id="SSF55486">
    <property type="entry name" value="Metalloproteases ('zincins'), catalytic domain"/>
    <property type="match status" value="1"/>
</dbReference>
<dbReference type="OrthoDB" id="100605at2"/>
<comment type="function">
    <text evidence="12">Aminopeptidase N is involved in the degradation of intracellular peptides generated by protein breakdown during normal growth as well as in response to nutrient starvation.</text>
</comment>
<comment type="caution">
    <text evidence="18">The sequence shown here is derived from an EMBL/GenBank/DDBJ whole genome shotgun (WGS) entry which is preliminary data.</text>
</comment>
<feature type="domain" description="Peptidase M1 alanyl aminopeptidase Ig-like fold" evidence="15">
    <location>
        <begin position="453"/>
        <end position="545"/>
    </location>
</feature>
<dbReference type="Gene3D" id="3.30.2010.30">
    <property type="match status" value="1"/>
</dbReference>
<keyword evidence="9" id="KW-0378">Hydrolase</keyword>
<dbReference type="PANTHER" id="PTHR46322:SF1">
    <property type="entry name" value="PUROMYCIN-SENSITIVE AMINOPEPTIDASE"/>
    <property type="match status" value="1"/>
</dbReference>
<dbReference type="InterPro" id="IPR037144">
    <property type="entry name" value="Peptidase_M1_pepN_C_sf"/>
</dbReference>
<keyword evidence="11" id="KW-0482">Metalloprotease</keyword>
<dbReference type="Gene3D" id="1.10.390.10">
    <property type="entry name" value="Neutral Protease Domain 2"/>
    <property type="match status" value="1"/>
</dbReference>
<evidence type="ECO:0000256" key="5">
    <source>
        <dbReference type="ARBA" id="ARBA00015611"/>
    </source>
</evidence>
<sequence>MSTISSDTAPRFLADYRPADYTINTVDLTLNLDDTCSQVISELTIERAGESQQALQLNGEHLTLVSLVLDNQALSKEQYQLTDTLLIIPASTLPKRDKFTLIITTEINPQENTALEGLFKSGDAFCTQCEAEGFRRISYYLDRPDVMATFTTKVIADKTLYPYLLSNGNKIESGEIADNKHFVTWHDPFPKPCYLFALVAGDFDLLEDQFKTASGREVSLEIFVDKGNLVKAEHAMASLKKSMTWDEETFGLEYDLDIYMIVAVDFFNMGAMENKGLNVFNSKYVLADSHCATDSDYFNIEAVIAHEYFHNWTGNRVTCRDWFQLSLKEGLTVFRDQQFSAQMHSSAVTRIQNVRLLRSQQFAEDAGPMAHPIRPEKVLEMNNFYTLTVYEKGSEVIRMLHTLIGVDKFRQGMDLYFSRFDGMAVTCDDFINAMSDASGKDLSQFKLWYSQSGTPVIKAQEKFDPKTNVYTLTLMQQSPVTKNQQNPQALHIPIKIELISEDNVEASQNQLLELTQTEQSWQFSGFSSKPILAMLADFSAPVKLMFEQDNTSLFTIMKQADNRFCRWDAGQKLLMSYIHQLTFDINYTIPEELTNAINEMLHSGGDRAFLAEQLSLPSFDEAASLIVDIDPIALTDAIAVLSAFIARGTQQQLLASYKACQQESSKENAVANRALKNVCLSYLSQLPEYQYLVTQQYQQATNNDDILQENMTDSLAALTCSSKHNLDDLSEQLLHFENKWQQTTLVMDKWFALSASVVSEDVFTQLEKLLEHPQFSLKNPNRARSLIGAFAMNNPKYFHCKTGRGYQFLAEQIAKLNEINPQVASRLITPLIQFKSYAPVHQKLMKAELIKLQGLTNLSNDLKEKLDAALLD</sequence>
<evidence type="ECO:0000256" key="13">
    <source>
        <dbReference type="NCBIfam" id="TIGR02414"/>
    </source>
</evidence>
<dbReference type="InterPro" id="IPR014782">
    <property type="entry name" value="Peptidase_M1_dom"/>
</dbReference>
<dbReference type="InterPro" id="IPR035414">
    <property type="entry name" value="Peptidase_M1_pepN_Ig-like"/>
</dbReference>
<gene>
    <name evidence="18" type="ORF">ND2E_3111</name>
</gene>
<evidence type="ECO:0000313" key="18">
    <source>
        <dbReference type="EMBL" id="KGJ92003.1"/>
    </source>
</evidence>
<dbReference type="FunFam" id="2.60.40.1730:FF:000005">
    <property type="entry name" value="Aminopeptidase N"/>
    <property type="match status" value="1"/>
</dbReference>
<dbReference type="PATRIC" id="fig|28229.4.peg.2157"/>
<evidence type="ECO:0000256" key="12">
    <source>
        <dbReference type="ARBA" id="ARBA00059739"/>
    </source>
</evidence>
<dbReference type="Gene3D" id="2.60.40.1730">
    <property type="entry name" value="tricorn interacting facor f3 domain"/>
    <property type="match status" value="1"/>
</dbReference>
<dbReference type="SUPFAM" id="SSF63737">
    <property type="entry name" value="Leukotriene A4 hydrolase N-terminal domain"/>
    <property type="match status" value="1"/>
</dbReference>
<evidence type="ECO:0000256" key="4">
    <source>
        <dbReference type="ARBA" id="ARBA00012564"/>
    </source>
</evidence>
<proteinExistence type="inferred from homology"/>
<dbReference type="MEROPS" id="M01.005"/>
<dbReference type="EC" id="3.4.11.2" evidence="4 13"/>
<name>A0A099KQR0_COLPS</name>
<keyword evidence="6 18" id="KW-0031">Aminopeptidase</keyword>
<evidence type="ECO:0000256" key="8">
    <source>
        <dbReference type="ARBA" id="ARBA00022723"/>
    </source>
</evidence>
<dbReference type="InterPro" id="IPR042097">
    <property type="entry name" value="Aminopeptidase_N-like_N_sf"/>
</dbReference>
<evidence type="ECO:0000259" key="17">
    <source>
        <dbReference type="Pfam" id="PF17900"/>
    </source>
</evidence>
<evidence type="ECO:0000256" key="6">
    <source>
        <dbReference type="ARBA" id="ARBA00022438"/>
    </source>
</evidence>
<dbReference type="FunFam" id="3.30.2010.30:FF:000002">
    <property type="entry name" value="Putative aminopeptidase N"/>
    <property type="match status" value="1"/>
</dbReference>
<evidence type="ECO:0000313" key="19">
    <source>
        <dbReference type="Proteomes" id="UP000029843"/>
    </source>
</evidence>
<reference evidence="18 19" key="1">
    <citation type="submission" date="2014-08" db="EMBL/GenBank/DDBJ databases">
        <title>Genomic and Phenotypic Diversity of Colwellia psychrerythraea strains from Disparate Marine Basins.</title>
        <authorList>
            <person name="Techtmann S.M."/>
            <person name="Stelling S.C."/>
            <person name="Utturkar S.M."/>
            <person name="Alshibli N."/>
            <person name="Harris A."/>
            <person name="Brown S.D."/>
            <person name="Hazen T.C."/>
        </authorList>
    </citation>
    <scope>NUCLEOTIDE SEQUENCE [LARGE SCALE GENOMIC DNA]</scope>
    <source>
        <strain evidence="18 19">ND2E</strain>
    </source>
</reference>
<dbReference type="InterPro" id="IPR027268">
    <property type="entry name" value="Peptidase_M4/M1_CTD_sf"/>
</dbReference>
<evidence type="ECO:0000259" key="14">
    <source>
        <dbReference type="Pfam" id="PF01433"/>
    </source>
</evidence>
<dbReference type="Gene3D" id="1.25.50.10">
    <property type="entry name" value="Peptidase M1, alanyl aminopeptidase, C-terminal domain"/>
    <property type="match status" value="1"/>
</dbReference>
<dbReference type="EMBL" id="JQED01000024">
    <property type="protein sequence ID" value="KGJ92003.1"/>
    <property type="molecule type" value="Genomic_DNA"/>
</dbReference>
<evidence type="ECO:0000256" key="11">
    <source>
        <dbReference type="ARBA" id="ARBA00023049"/>
    </source>
</evidence>
<feature type="domain" description="Peptidase M1 membrane alanine aminopeptidase" evidence="14">
    <location>
        <begin position="235"/>
        <end position="445"/>
    </location>
</feature>
<evidence type="ECO:0000256" key="1">
    <source>
        <dbReference type="ARBA" id="ARBA00000098"/>
    </source>
</evidence>
<accession>A0A099KQR0</accession>
<dbReference type="InterPro" id="IPR045357">
    <property type="entry name" value="Aminopeptidase_N-like_N"/>
</dbReference>
<dbReference type="GO" id="GO:0016285">
    <property type="term" value="F:alanyl aminopeptidase activity"/>
    <property type="evidence" value="ECO:0007669"/>
    <property type="project" value="UniProtKB-EC"/>
</dbReference>
<comment type="catalytic activity">
    <reaction evidence="1">
        <text>Release of an N-terminal amino acid, Xaa-|-Yaa- from a peptide, amide or arylamide. Xaa is preferably Ala, but may be most amino acids including Pro (slow action). When a terminal hydrophobic residue is followed by a prolyl residue, the two may be released as an intact Xaa-Pro dipeptide.</text>
        <dbReference type="EC" id="3.4.11.2"/>
    </reaction>
</comment>
<feature type="domain" description="Peptidase M1 alanyl aminopeptidase C-terminal" evidence="16">
    <location>
        <begin position="552"/>
        <end position="870"/>
    </location>
</feature>
<evidence type="ECO:0000256" key="7">
    <source>
        <dbReference type="ARBA" id="ARBA00022670"/>
    </source>
</evidence>
<evidence type="ECO:0000256" key="10">
    <source>
        <dbReference type="ARBA" id="ARBA00022833"/>
    </source>
</evidence>
<keyword evidence="10" id="KW-0862">Zinc</keyword>
<dbReference type="Pfam" id="PF17900">
    <property type="entry name" value="Peptidase_M1_N"/>
    <property type="match status" value="1"/>
</dbReference>
<evidence type="ECO:0000256" key="2">
    <source>
        <dbReference type="ARBA" id="ARBA00001947"/>
    </source>
</evidence>
<evidence type="ECO:0000256" key="9">
    <source>
        <dbReference type="ARBA" id="ARBA00022801"/>
    </source>
</evidence>
<dbReference type="InterPro" id="IPR001930">
    <property type="entry name" value="Peptidase_M1"/>
</dbReference>
<evidence type="ECO:0000259" key="15">
    <source>
        <dbReference type="Pfam" id="PF11940"/>
    </source>
</evidence>
<dbReference type="Proteomes" id="UP000029843">
    <property type="component" value="Unassembled WGS sequence"/>
</dbReference>
<evidence type="ECO:0000259" key="16">
    <source>
        <dbReference type="Pfam" id="PF17432"/>
    </source>
</evidence>
<comment type="cofactor">
    <cofactor evidence="2">
        <name>Zn(2+)</name>
        <dbReference type="ChEBI" id="CHEBI:29105"/>
    </cofactor>
</comment>
<keyword evidence="7" id="KW-0645">Protease</keyword>
<dbReference type="Pfam" id="PF11940">
    <property type="entry name" value="DUF3458"/>
    <property type="match status" value="1"/>
</dbReference>
<dbReference type="InterPro" id="IPR012779">
    <property type="entry name" value="Peptidase_M1_pepN"/>
</dbReference>
<dbReference type="InterPro" id="IPR038438">
    <property type="entry name" value="PepN_Ig-like_sf"/>
</dbReference>
<dbReference type="GO" id="GO:0006508">
    <property type="term" value="P:proteolysis"/>
    <property type="evidence" value="ECO:0007669"/>
    <property type="project" value="UniProtKB-UniRule"/>
</dbReference>
<keyword evidence="8" id="KW-0479">Metal-binding</keyword>
<protein>
    <recommendedName>
        <fullName evidence="5 13">Aminopeptidase N</fullName>
        <ecNumber evidence="4 13">3.4.11.2</ecNumber>
    </recommendedName>
</protein>
<organism evidence="18 19">
    <name type="scientific">Colwellia psychrerythraea</name>
    <name type="common">Vibrio psychroerythus</name>
    <dbReference type="NCBI Taxonomy" id="28229"/>
    <lineage>
        <taxon>Bacteria</taxon>
        <taxon>Pseudomonadati</taxon>
        <taxon>Pseudomonadota</taxon>
        <taxon>Gammaproteobacteria</taxon>
        <taxon>Alteromonadales</taxon>
        <taxon>Colwelliaceae</taxon>
        <taxon>Colwellia</taxon>
    </lineage>
</organism>
<feature type="domain" description="Aminopeptidase N-like N-terminal" evidence="17">
    <location>
        <begin position="27"/>
        <end position="195"/>
    </location>
</feature>
<dbReference type="GO" id="GO:0008270">
    <property type="term" value="F:zinc ion binding"/>
    <property type="evidence" value="ECO:0007669"/>
    <property type="project" value="InterPro"/>
</dbReference>